<keyword evidence="8" id="KW-1185">Reference proteome</keyword>
<dbReference type="PANTHER" id="PTHR21716">
    <property type="entry name" value="TRANSMEMBRANE PROTEIN"/>
    <property type="match status" value="1"/>
</dbReference>
<feature type="transmembrane region" description="Helical" evidence="6">
    <location>
        <begin position="158"/>
        <end position="180"/>
    </location>
</feature>
<name>A0A2T5VGP8_9HYPH</name>
<dbReference type="Pfam" id="PF01594">
    <property type="entry name" value="AI-2E_transport"/>
    <property type="match status" value="1"/>
</dbReference>
<comment type="subcellular location">
    <subcellularLocation>
        <location evidence="1">Membrane</location>
        <topology evidence="1">Multi-pass membrane protein</topology>
    </subcellularLocation>
</comment>
<evidence type="ECO:0000256" key="1">
    <source>
        <dbReference type="ARBA" id="ARBA00004141"/>
    </source>
</evidence>
<reference evidence="7 8" key="1">
    <citation type="submission" date="2018-04" db="EMBL/GenBank/DDBJ databases">
        <title>Genomic Encyclopedia of Archaeal and Bacterial Type Strains, Phase II (KMG-II): from individual species to whole genera.</title>
        <authorList>
            <person name="Goeker M."/>
        </authorList>
    </citation>
    <scope>NUCLEOTIDE SEQUENCE [LARGE SCALE GENOMIC DNA]</scope>
    <source>
        <strain evidence="7 8">DSM 23382</strain>
    </source>
</reference>
<accession>A0A2T5VGP8</accession>
<dbReference type="RefSeq" id="WP_210203384.1">
    <property type="nucleotide sequence ID" value="NZ_QAYG01000001.1"/>
</dbReference>
<dbReference type="Proteomes" id="UP000244081">
    <property type="component" value="Unassembled WGS sequence"/>
</dbReference>
<evidence type="ECO:0000256" key="6">
    <source>
        <dbReference type="SAM" id="Phobius"/>
    </source>
</evidence>
<feature type="transmembrane region" description="Helical" evidence="6">
    <location>
        <begin position="217"/>
        <end position="239"/>
    </location>
</feature>
<keyword evidence="5 6" id="KW-0472">Membrane</keyword>
<feature type="transmembrane region" description="Helical" evidence="6">
    <location>
        <begin position="245"/>
        <end position="270"/>
    </location>
</feature>
<feature type="transmembrane region" description="Helical" evidence="6">
    <location>
        <begin position="46"/>
        <end position="64"/>
    </location>
</feature>
<comment type="similarity">
    <text evidence="2">Belongs to the autoinducer-2 exporter (AI-2E) (TC 2.A.86) family.</text>
</comment>
<feature type="transmembrane region" description="Helical" evidence="6">
    <location>
        <begin position="22"/>
        <end position="40"/>
    </location>
</feature>
<protein>
    <submittedName>
        <fullName evidence="7">Putative PurR-regulated permease PerM</fullName>
    </submittedName>
</protein>
<gene>
    <name evidence="7" type="ORF">C8N35_101982</name>
</gene>
<keyword evidence="4 6" id="KW-1133">Transmembrane helix</keyword>
<organism evidence="7 8">
    <name type="scientific">Breoghania corrubedonensis</name>
    <dbReference type="NCBI Taxonomy" id="665038"/>
    <lineage>
        <taxon>Bacteria</taxon>
        <taxon>Pseudomonadati</taxon>
        <taxon>Pseudomonadota</taxon>
        <taxon>Alphaproteobacteria</taxon>
        <taxon>Hyphomicrobiales</taxon>
        <taxon>Stappiaceae</taxon>
        <taxon>Breoghania</taxon>
    </lineage>
</organism>
<keyword evidence="3 6" id="KW-0812">Transmembrane</keyword>
<proteinExistence type="inferred from homology"/>
<evidence type="ECO:0000256" key="5">
    <source>
        <dbReference type="ARBA" id="ARBA00023136"/>
    </source>
</evidence>
<evidence type="ECO:0000256" key="4">
    <source>
        <dbReference type="ARBA" id="ARBA00022989"/>
    </source>
</evidence>
<dbReference type="InterPro" id="IPR002549">
    <property type="entry name" value="AI-2E-like"/>
</dbReference>
<comment type="caution">
    <text evidence="7">The sequence shown here is derived from an EMBL/GenBank/DDBJ whole genome shotgun (WGS) entry which is preliminary data.</text>
</comment>
<evidence type="ECO:0000313" key="7">
    <source>
        <dbReference type="EMBL" id="PTW62933.1"/>
    </source>
</evidence>
<evidence type="ECO:0000256" key="3">
    <source>
        <dbReference type="ARBA" id="ARBA00022692"/>
    </source>
</evidence>
<dbReference type="GO" id="GO:0016020">
    <property type="term" value="C:membrane"/>
    <property type="evidence" value="ECO:0007669"/>
    <property type="project" value="UniProtKB-SubCell"/>
</dbReference>
<sequence length="366" mass="39626">MQSTQPPRRGVRHTDFEATIRTGARLSMIVLGCIVTVAVLDLAQMILAPIALAIIIGLMLGPLADRIEWLGIPPWISAAAIVVLFIALIAAAMTGFAVPLSDWLDKLPAMWQKLQSGLTHWQGVIASIAGLGEKLRHALGQEAAMRVNVEGESTVESVAYLAPAIVAQVLLFLAGLYFYIATRKRFRLSVLSLCFSRRLRWRVAHAFRDIEMLVSRYLLSITAVNIALGVVVSLAMWGLGVPSPLLWGLLAGVLNYVIYIGPAIMAFLLFGVGLASYPSLVGALIPPGVYLLVNLTEAQFVTPHVLGRTMTLNPFVVFLSIAFWIWLWGPIGGFIAVPCLLIVYAIISNILPVGTGAGEPKRKAVR</sequence>
<feature type="transmembrane region" description="Helical" evidence="6">
    <location>
        <begin position="76"/>
        <end position="98"/>
    </location>
</feature>
<evidence type="ECO:0000313" key="8">
    <source>
        <dbReference type="Proteomes" id="UP000244081"/>
    </source>
</evidence>
<dbReference type="PANTHER" id="PTHR21716:SF16">
    <property type="entry name" value="BLL1467 PROTEIN"/>
    <property type="match status" value="1"/>
</dbReference>
<dbReference type="AlphaFoldDB" id="A0A2T5VGP8"/>
<feature type="transmembrane region" description="Helical" evidence="6">
    <location>
        <begin position="315"/>
        <end position="347"/>
    </location>
</feature>
<dbReference type="EMBL" id="QAYG01000001">
    <property type="protein sequence ID" value="PTW62933.1"/>
    <property type="molecule type" value="Genomic_DNA"/>
</dbReference>
<evidence type="ECO:0000256" key="2">
    <source>
        <dbReference type="ARBA" id="ARBA00009773"/>
    </source>
</evidence>
<dbReference type="GO" id="GO:0055085">
    <property type="term" value="P:transmembrane transport"/>
    <property type="evidence" value="ECO:0007669"/>
    <property type="project" value="TreeGrafter"/>
</dbReference>